<evidence type="ECO:0000256" key="1">
    <source>
        <dbReference type="SAM" id="MobiDB-lite"/>
    </source>
</evidence>
<organism evidence="3 4">
    <name type="scientific">Gonium pectorale</name>
    <name type="common">Green alga</name>
    <dbReference type="NCBI Taxonomy" id="33097"/>
    <lineage>
        <taxon>Eukaryota</taxon>
        <taxon>Viridiplantae</taxon>
        <taxon>Chlorophyta</taxon>
        <taxon>core chlorophytes</taxon>
        <taxon>Chlorophyceae</taxon>
        <taxon>CS clade</taxon>
        <taxon>Chlamydomonadales</taxon>
        <taxon>Volvocaceae</taxon>
        <taxon>Gonium</taxon>
    </lineage>
</organism>
<dbReference type="PANTHER" id="PTHR22426:SF2">
    <property type="entry name" value="ARGININE_SERINE-RICH COILED-COIL PROTEIN 2"/>
    <property type="match status" value="1"/>
</dbReference>
<protein>
    <recommendedName>
        <fullName evidence="2">Small acidic protein-like domain-containing protein</fullName>
    </recommendedName>
</protein>
<sequence>MDSAEIVRAMMAAPVGSSAPGAGGASGGGNQAHVQPPQHAPAATANAQSAALTAEQKRKLLWGAKKVEAAVTQGAQSLFGANRWDRAAEVLETDKDKEKFQRLMGLKGDLAHPQPQPQPPSPGAEAHLAMTREQQERVLSEVEQQYLAGLRRKDNRTVGLGL</sequence>
<evidence type="ECO:0000313" key="3">
    <source>
        <dbReference type="EMBL" id="KXZ43225.1"/>
    </source>
</evidence>
<dbReference type="STRING" id="33097.A0A150G177"/>
<gene>
    <name evidence="3" type="ORF">GPECTOR_97g763</name>
</gene>
<dbReference type="Pfam" id="PF15477">
    <property type="entry name" value="SMAP"/>
    <property type="match status" value="1"/>
</dbReference>
<accession>A0A150G177</accession>
<feature type="region of interest" description="Disordered" evidence="1">
    <location>
        <begin position="108"/>
        <end position="137"/>
    </location>
</feature>
<dbReference type="PANTHER" id="PTHR22426">
    <property type="entry name" value="ARGININE_SERINE-RICH COILED-COIL PROTEIN 2"/>
    <property type="match status" value="1"/>
</dbReference>
<feature type="domain" description="Small acidic protein-like" evidence="2">
    <location>
        <begin position="84"/>
        <end position="161"/>
    </location>
</feature>
<evidence type="ECO:0000313" key="4">
    <source>
        <dbReference type="Proteomes" id="UP000075714"/>
    </source>
</evidence>
<dbReference type="AlphaFoldDB" id="A0A150G177"/>
<dbReference type="InterPro" id="IPR028124">
    <property type="entry name" value="SMAP_dom"/>
</dbReference>
<name>A0A150G177_GONPE</name>
<dbReference type="Proteomes" id="UP000075714">
    <property type="component" value="Unassembled WGS sequence"/>
</dbReference>
<feature type="region of interest" description="Disordered" evidence="1">
    <location>
        <begin position="15"/>
        <end position="52"/>
    </location>
</feature>
<comment type="caution">
    <text evidence="3">The sequence shown here is derived from an EMBL/GenBank/DDBJ whole genome shotgun (WGS) entry which is preliminary data.</text>
</comment>
<evidence type="ECO:0000259" key="2">
    <source>
        <dbReference type="Pfam" id="PF15477"/>
    </source>
</evidence>
<proteinExistence type="predicted"/>
<dbReference type="EMBL" id="LSYV01000098">
    <property type="protein sequence ID" value="KXZ43225.1"/>
    <property type="molecule type" value="Genomic_DNA"/>
</dbReference>
<keyword evidence="4" id="KW-1185">Reference proteome</keyword>
<reference evidence="4" key="1">
    <citation type="journal article" date="2016" name="Nat. Commun.">
        <title>The Gonium pectorale genome demonstrates co-option of cell cycle regulation during the evolution of multicellularity.</title>
        <authorList>
            <person name="Hanschen E.R."/>
            <person name="Marriage T.N."/>
            <person name="Ferris P.J."/>
            <person name="Hamaji T."/>
            <person name="Toyoda A."/>
            <person name="Fujiyama A."/>
            <person name="Neme R."/>
            <person name="Noguchi H."/>
            <person name="Minakuchi Y."/>
            <person name="Suzuki M."/>
            <person name="Kawai-Toyooka H."/>
            <person name="Smith D.R."/>
            <person name="Sparks H."/>
            <person name="Anderson J."/>
            <person name="Bakaric R."/>
            <person name="Luria V."/>
            <person name="Karger A."/>
            <person name="Kirschner M.W."/>
            <person name="Durand P.M."/>
            <person name="Michod R.E."/>
            <person name="Nozaki H."/>
            <person name="Olson B.J."/>
        </authorList>
    </citation>
    <scope>NUCLEOTIDE SEQUENCE [LARGE SCALE GENOMIC DNA]</scope>
    <source>
        <strain evidence="4">NIES-2863</strain>
    </source>
</reference>
<feature type="compositionally biased region" description="Low complexity" evidence="1">
    <location>
        <begin position="31"/>
        <end position="52"/>
    </location>
</feature>
<dbReference type="OrthoDB" id="1928974at2759"/>
<feature type="compositionally biased region" description="Gly residues" evidence="1">
    <location>
        <begin position="21"/>
        <end position="30"/>
    </location>
</feature>